<keyword evidence="4" id="KW-1185">Reference proteome</keyword>
<dbReference type="RefSeq" id="WP_085324781.1">
    <property type="nucleotide sequence ID" value="NZ_NCXP01000008.1"/>
</dbReference>
<reference evidence="3 4" key="1">
    <citation type="submission" date="2017-04" db="EMBL/GenBank/DDBJ databases">
        <title>The new phylogeny of genus Mycobacterium.</title>
        <authorList>
            <person name="Tortoli E."/>
            <person name="Trovato A."/>
            <person name="Cirillo D.M."/>
        </authorList>
    </citation>
    <scope>NUCLEOTIDE SEQUENCE [LARGE SCALE GENOMIC DNA]</scope>
    <source>
        <strain evidence="3 4">TBL 1200985</strain>
    </source>
</reference>
<gene>
    <name evidence="3" type="ORF">B8W66_09490</name>
</gene>
<dbReference type="EMBL" id="NCXP01000008">
    <property type="protein sequence ID" value="OSC41296.1"/>
    <property type="molecule type" value="Genomic_DNA"/>
</dbReference>
<feature type="domain" description="ChsH2 C-terminal OB-fold" evidence="1">
    <location>
        <begin position="58"/>
        <end position="125"/>
    </location>
</feature>
<evidence type="ECO:0000313" key="3">
    <source>
        <dbReference type="EMBL" id="OSC41296.1"/>
    </source>
</evidence>
<dbReference type="InterPro" id="IPR002878">
    <property type="entry name" value="ChsH2_C"/>
</dbReference>
<dbReference type="Pfam" id="PF01796">
    <property type="entry name" value="OB_ChsH2_C"/>
    <property type="match status" value="1"/>
</dbReference>
<dbReference type="Proteomes" id="UP000193247">
    <property type="component" value="Unassembled WGS sequence"/>
</dbReference>
<evidence type="ECO:0000259" key="1">
    <source>
        <dbReference type="Pfam" id="PF01796"/>
    </source>
</evidence>
<dbReference type="OrthoDB" id="4303499at2"/>
<dbReference type="Gene3D" id="6.10.30.10">
    <property type="match status" value="1"/>
</dbReference>
<dbReference type="PANTHER" id="PTHR34075">
    <property type="entry name" value="BLR3430 PROTEIN"/>
    <property type="match status" value="1"/>
</dbReference>
<dbReference type="SUPFAM" id="SSF50249">
    <property type="entry name" value="Nucleic acid-binding proteins"/>
    <property type="match status" value="1"/>
</dbReference>
<dbReference type="InterPro" id="IPR022002">
    <property type="entry name" value="ChsH2_Znr"/>
</dbReference>
<protein>
    <submittedName>
        <fullName evidence="3">Benzoylsuccinyl-CoA thiolase</fullName>
    </submittedName>
</protein>
<organism evidence="3 4">
    <name type="scientific">Mycobacterium decipiens</name>
    <dbReference type="NCBI Taxonomy" id="1430326"/>
    <lineage>
        <taxon>Bacteria</taxon>
        <taxon>Bacillati</taxon>
        <taxon>Actinomycetota</taxon>
        <taxon>Actinomycetes</taxon>
        <taxon>Mycobacteriales</taxon>
        <taxon>Mycobacteriaceae</taxon>
        <taxon>Mycobacterium</taxon>
    </lineage>
</organism>
<feature type="domain" description="ChsH2 rubredoxin-like zinc ribbon" evidence="2">
    <location>
        <begin position="20"/>
        <end position="56"/>
    </location>
</feature>
<dbReference type="STRING" id="1430326.B8W66_09490"/>
<name>A0A1X2LXG4_9MYCO</name>
<comment type="caution">
    <text evidence="3">The sequence shown here is derived from an EMBL/GenBank/DDBJ whole genome shotgun (WGS) entry which is preliminary data.</text>
</comment>
<proteinExistence type="predicted"/>
<dbReference type="AlphaFoldDB" id="A0A1X2LXG4"/>
<accession>A0A1X2LXG4</accession>
<dbReference type="InterPro" id="IPR012340">
    <property type="entry name" value="NA-bd_OB-fold"/>
</dbReference>
<dbReference type="PANTHER" id="PTHR34075:SF5">
    <property type="entry name" value="BLR3430 PROTEIN"/>
    <property type="match status" value="1"/>
</dbReference>
<dbReference type="Pfam" id="PF12172">
    <property type="entry name" value="zf-ChsH2"/>
    <property type="match status" value="1"/>
</dbReference>
<sequence length="178" mass="19025">MPKVTHQEPAIEGWFAADEAGNPYLTGSKCPQCGTYVFPPRANNCPNPACAGDALESVALSTRGKLWSYTENRYAPPPPYPSPDPFEPFAVAAVELADEGLIVLGKVVEGTLAADLKVGIEMELTTMPLFTDEDGVARIVYGWRIARAGDDAQPSDGVGALPHKWEVAPPACGAERRK</sequence>
<evidence type="ECO:0000313" key="4">
    <source>
        <dbReference type="Proteomes" id="UP000193247"/>
    </source>
</evidence>
<dbReference type="InterPro" id="IPR052513">
    <property type="entry name" value="Thioester_dehydratase-like"/>
</dbReference>
<evidence type="ECO:0000259" key="2">
    <source>
        <dbReference type="Pfam" id="PF12172"/>
    </source>
</evidence>